<organism evidence="6 7">
    <name type="scientific">Chaetomium fimeti</name>
    <dbReference type="NCBI Taxonomy" id="1854472"/>
    <lineage>
        <taxon>Eukaryota</taxon>
        <taxon>Fungi</taxon>
        <taxon>Dikarya</taxon>
        <taxon>Ascomycota</taxon>
        <taxon>Pezizomycotina</taxon>
        <taxon>Sordariomycetes</taxon>
        <taxon>Sordariomycetidae</taxon>
        <taxon>Sordariales</taxon>
        <taxon>Chaetomiaceae</taxon>
        <taxon>Chaetomium</taxon>
    </lineage>
</organism>
<proteinExistence type="inferred from homology"/>
<reference evidence="6" key="2">
    <citation type="submission" date="2023-06" db="EMBL/GenBank/DDBJ databases">
        <authorList>
            <consortium name="Lawrence Berkeley National Laboratory"/>
            <person name="Haridas S."/>
            <person name="Hensen N."/>
            <person name="Bonometti L."/>
            <person name="Westerberg I."/>
            <person name="Brannstrom I.O."/>
            <person name="Guillou S."/>
            <person name="Cros-Aarteil S."/>
            <person name="Calhoun S."/>
            <person name="Kuo A."/>
            <person name="Mondo S."/>
            <person name="Pangilinan J."/>
            <person name="Riley R."/>
            <person name="Labutti K."/>
            <person name="Andreopoulos B."/>
            <person name="Lipzen A."/>
            <person name="Chen C."/>
            <person name="Yanf M."/>
            <person name="Daum C."/>
            <person name="Ng V."/>
            <person name="Clum A."/>
            <person name="Steindorff A."/>
            <person name="Ohm R."/>
            <person name="Martin F."/>
            <person name="Silar P."/>
            <person name="Natvig D."/>
            <person name="Lalanne C."/>
            <person name="Gautier V."/>
            <person name="Ament-Velasquez S.L."/>
            <person name="Kruys A."/>
            <person name="Hutchinson M.I."/>
            <person name="Powell A.J."/>
            <person name="Barry K."/>
            <person name="Miller A.N."/>
            <person name="Grigoriev I.V."/>
            <person name="Debuchy R."/>
            <person name="Gladieux P."/>
            <person name="Thoren M.H."/>
            <person name="Johannesson H."/>
        </authorList>
    </citation>
    <scope>NUCLEOTIDE SEQUENCE</scope>
    <source>
        <strain evidence="6">CBS 168.71</strain>
    </source>
</reference>
<dbReference type="Gene3D" id="3.50.50.60">
    <property type="entry name" value="FAD/NAD(P)-binding domain"/>
    <property type="match status" value="1"/>
</dbReference>
<keyword evidence="4" id="KW-0560">Oxidoreductase</keyword>
<comment type="similarity">
    <text evidence="1">Belongs to the paxM FAD-dependent monooxygenase family.</text>
</comment>
<evidence type="ECO:0000256" key="1">
    <source>
        <dbReference type="ARBA" id="ARBA00007992"/>
    </source>
</evidence>
<name>A0AAE0H7W3_9PEZI</name>
<dbReference type="PANTHER" id="PTHR46720">
    <property type="entry name" value="HYDROXYLASE, PUTATIVE (AFU_ORTHOLOGUE AFUA_3G01460)-RELATED"/>
    <property type="match status" value="1"/>
</dbReference>
<feature type="domain" description="FAD-binding" evidence="5">
    <location>
        <begin position="8"/>
        <end position="376"/>
    </location>
</feature>
<evidence type="ECO:0000256" key="4">
    <source>
        <dbReference type="ARBA" id="ARBA00023002"/>
    </source>
</evidence>
<evidence type="ECO:0000313" key="7">
    <source>
        <dbReference type="Proteomes" id="UP001278766"/>
    </source>
</evidence>
<dbReference type="Proteomes" id="UP001278766">
    <property type="component" value="Unassembled WGS sequence"/>
</dbReference>
<keyword evidence="7" id="KW-1185">Reference proteome</keyword>
<reference evidence="6" key="1">
    <citation type="journal article" date="2023" name="Mol. Phylogenet. Evol.">
        <title>Genome-scale phylogeny and comparative genomics of the fungal order Sordariales.</title>
        <authorList>
            <person name="Hensen N."/>
            <person name="Bonometti L."/>
            <person name="Westerberg I."/>
            <person name="Brannstrom I.O."/>
            <person name="Guillou S."/>
            <person name="Cros-Aarteil S."/>
            <person name="Calhoun S."/>
            <person name="Haridas S."/>
            <person name="Kuo A."/>
            <person name="Mondo S."/>
            <person name="Pangilinan J."/>
            <person name="Riley R."/>
            <person name="LaButti K."/>
            <person name="Andreopoulos B."/>
            <person name="Lipzen A."/>
            <person name="Chen C."/>
            <person name="Yan M."/>
            <person name="Daum C."/>
            <person name="Ng V."/>
            <person name="Clum A."/>
            <person name="Steindorff A."/>
            <person name="Ohm R.A."/>
            <person name="Martin F."/>
            <person name="Silar P."/>
            <person name="Natvig D.O."/>
            <person name="Lalanne C."/>
            <person name="Gautier V."/>
            <person name="Ament-Velasquez S.L."/>
            <person name="Kruys A."/>
            <person name="Hutchinson M.I."/>
            <person name="Powell A.J."/>
            <person name="Barry K."/>
            <person name="Miller A.N."/>
            <person name="Grigoriev I.V."/>
            <person name="Debuchy R."/>
            <person name="Gladieux P."/>
            <person name="Hiltunen Thoren M."/>
            <person name="Johannesson H."/>
        </authorList>
    </citation>
    <scope>NUCLEOTIDE SEQUENCE</scope>
    <source>
        <strain evidence="6">CBS 168.71</strain>
    </source>
</reference>
<dbReference type="PANTHER" id="PTHR46720:SF3">
    <property type="entry name" value="FAD-BINDING DOMAIN-CONTAINING PROTEIN-RELATED"/>
    <property type="match status" value="1"/>
</dbReference>
<sequence>MVDTRPIRVAISGGGLAGASLLHALLKYPHVDAHIFESSAAFKEAGMAIGVTRNALASLDLMGSSTTQCLERAGAVAMQGVRFLLAGGYRPGSVVDEVDYTTSGNKRLTSIVHRADFLRELLADVPQERMHASKKLDRVDGANGSGHSITLHFTDGTTHECDILVGADGIHSTVRKLVLGEDDPAASPRNTGVWTAMTLQPYAAAQASIGKDAVNFEDPHEHSWIGRGSFLMHNLLGNGQLVQLVVAAREKEAVGSDSWGRTVNADDLRRIYQDWPPHLSKAVESLLCQQPSQPAMYLWEHHLPARTYVSGPVCIMGDAAHATTPWQGSGGGMSLEDSLVLSTLLGGHASTPAEARLALRAYDQVRRPRTQRIVESSRGTGDVLTGAGEQGVEGYFKEPGTLLRRWDFILDLDVEKHVKDAVELLDQLKREVAT</sequence>
<dbReference type="Pfam" id="PF01494">
    <property type="entry name" value="FAD_binding_3"/>
    <property type="match status" value="1"/>
</dbReference>
<evidence type="ECO:0000256" key="2">
    <source>
        <dbReference type="ARBA" id="ARBA00022630"/>
    </source>
</evidence>
<dbReference type="GO" id="GO:0044550">
    <property type="term" value="P:secondary metabolite biosynthetic process"/>
    <property type="evidence" value="ECO:0007669"/>
    <property type="project" value="TreeGrafter"/>
</dbReference>
<evidence type="ECO:0000313" key="6">
    <source>
        <dbReference type="EMBL" id="KAK3290556.1"/>
    </source>
</evidence>
<comment type="caution">
    <text evidence="6">The sequence shown here is derived from an EMBL/GenBank/DDBJ whole genome shotgun (WGS) entry which is preliminary data.</text>
</comment>
<accession>A0AAE0H7W3</accession>
<evidence type="ECO:0000256" key="3">
    <source>
        <dbReference type="ARBA" id="ARBA00022827"/>
    </source>
</evidence>
<dbReference type="EMBL" id="JAUEPN010000013">
    <property type="protein sequence ID" value="KAK3290556.1"/>
    <property type="molecule type" value="Genomic_DNA"/>
</dbReference>
<dbReference type="GeneID" id="87841896"/>
<dbReference type="InterPro" id="IPR002938">
    <property type="entry name" value="FAD-bd"/>
</dbReference>
<dbReference type="AlphaFoldDB" id="A0AAE0H7W3"/>
<dbReference type="InterPro" id="IPR051104">
    <property type="entry name" value="FAD_monoxygenase"/>
</dbReference>
<dbReference type="RefSeq" id="XP_062654070.1">
    <property type="nucleotide sequence ID" value="XM_062804948.1"/>
</dbReference>
<evidence type="ECO:0000259" key="5">
    <source>
        <dbReference type="Pfam" id="PF01494"/>
    </source>
</evidence>
<dbReference type="SUPFAM" id="SSF51905">
    <property type="entry name" value="FAD/NAD(P)-binding domain"/>
    <property type="match status" value="1"/>
</dbReference>
<keyword evidence="2" id="KW-0285">Flavoprotein</keyword>
<dbReference type="PRINTS" id="PR00420">
    <property type="entry name" value="RNGMNOXGNASE"/>
</dbReference>
<keyword evidence="3" id="KW-0274">FAD</keyword>
<gene>
    <name evidence="6" type="ORF">B0H64DRAFT_412788</name>
</gene>
<dbReference type="InterPro" id="IPR036188">
    <property type="entry name" value="FAD/NAD-bd_sf"/>
</dbReference>
<dbReference type="GO" id="GO:0016491">
    <property type="term" value="F:oxidoreductase activity"/>
    <property type="evidence" value="ECO:0007669"/>
    <property type="project" value="UniProtKB-KW"/>
</dbReference>
<protein>
    <recommendedName>
        <fullName evidence="5">FAD-binding domain-containing protein</fullName>
    </recommendedName>
</protein>
<dbReference type="GO" id="GO:0071949">
    <property type="term" value="F:FAD binding"/>
    <property type="evidence" value="ECO:0007669"/>
    <property type="project" value="InterPro"/>
</dbReference>